<proteinExistence type="predicted"/>
<evidence type="ECO:0000259" key="10">
    <source>
        <dbReference type="PROSITE" id="PS50119"/>
    </source>
</evidence>
<dbReference type="SMART" id="SM00589">
    <property type="entry name" value="PRY"/>
    <property type="match status" value="1"/>
</dbReference>
<keyword evidence="3 6" id="KW-0863">Zinc-finger</keyword>
<name>A0A8C2ICM0_CYPCA</name>
<dbReference type="PRINTS" id="PR01407">
    <property type="entry name" value="BUTYPHLNCDUF"/>
</dbReference>
<evidence type="ECO:0000256" key="4">
    <source>
        <dbReference type="ARBA" id="ARBA00022833"/>
    </source>
</evidence>
<feature type="region of interest" description="Disordered" evidence="8">
    <location>
        <begin position="83"/>
        <end position="122"/>
    </location>
</feature>
<feature type="compositionally biased region" description="Polar residues" evidence="8">
    <location>
        <begin position="450"/>
        <end position="465"/>
    </location>
</feature>
<evidence type="ECO:0000256" key="6">
    <source>
        <dbReference type="PROSITE-ProRule" id="PRU00024"/>
    </source>
</evidence>
<feature type="domain" description="B box-type" evidence="10">
    <location>
        <begin position="170"/>
        <end position="210"/>
    </location>
</feature>
<keyword evidence="2" id="KW-0479">Metal-binding</keyword>
<feature type="domain" description="B30.2/SPRY" evidence="11">
    <location>
        <begin position="682"/>
        <end position="878"/>
    </location>
</feature>
<dbReference type="InterPro" id="IPR001870">
    <property type="entry name" value="B30.2/SPRY"/>
</dbReference>
<dbReference type="InterPro" id="IPR000315">
    <property type="entry name" value="Znf_B-box"/>
</dbReference>
<sequence length="888" mass="99775">MSARLWTEEQFNCPVCLDLPSDPVTIPCGHSYCMACIADYWDNEGRKNGTYSCPECRQNFNPRPTLCRNTMLAEAVEQLRRGALSSTGRESIKSARSAASSASERARTRSKGASKKLPGSAVPCDRCPEPRAAVKTCLVCMASFCETHLKPHNTQEKLKNHELIAPTGDLSQKICPEHKYLQEFFCRSCHMYVCWLCTSNQHKGHESVSTQAERNEKQKELGAVLSENHQRLQDRERELKDMKKVLDTLTRSSETVRDEADMVLSELQESVQRMLELLQDVMVSTAQEKLNEAQEVVTKLEAEVKQLKKKDGELKELINCQDSIYFLKTYQSLCCPLEGGDLGAVTANPEATFDPVRSVVVQLREKVEEMCDQELDKINKTVYSTTAFSVADRNGQKTGGIMKLFSGKGARATRAQGMKTMNNTIFYFILYYLLEFLMYVNVFRTPPLPSVSTRGAVNTRAQAVRNNEPRVNRGVTNSPRQARSPREERDDTDRSRSSLRPRETQRREERENNADTWSLSSVRSRGRPRGEDRDQERENQASQRRPSTQSRNTLDEEQADRWSLSSIRPRLRREDREQVNGEAQPGPSQQRSSAVDRQQPPRQSDRWSLSSLLPRNRKKRQDTVKEATPTIQEAGSVRPRSLSRASAWGEPTEVNPGLFLDSPTDRPGVNPAFPTLREINIDSIQAPEPRTRDEFLEYACDLTLDPNTAHRRLVLSDGDTVATLQQTSQPYPDLPQRFDGWTQVLCLQPLSSDRCYWEVEWRGRGSSLGVVNGSMSRKGADSGAGLGYNSQSWSLELSDMCCAAMHANQKVEIPVTYSPRVGVFLDRTAGTLTFYSVDDELVPLHAFQGSFPPPLYAAFGVGCGVGVGLDFAMGQFSSTSDSIKICPL</sequence>
<dbReference type="GO" id="GO:0008270">
    <property type="term" value="F:zinc ion binding"/>
    <property type="evidence" value="ECO:0007669"/>
    <property type="project" value="UniProtKB-KW"/>
</dbReference>
<dbReference type="SUPFAM" id="SSF49899">
    <property type="entry name" value="Concanavalin A-like lectins/glucanases"/>
    <property type="match status" value="1"/>
</dbReference>
<keyword evidence="1" id="KW-0399">Innate immunity</keyword>
<evidence type="ECO:0000313" key="13">
    <source>
        <dbReference type="Proteomes" id="UP000694701"/>
    </source>
</evidence>
<dbReference type="InterPro" id="IPR051051">
    <property type="entry name" value="E3_ubiq-ligase_TRIM/RNF"/>
</dbReference>
<dbReference type="SMART" id="SM00449">
    <property type="entry name" value="SPRY"/>
    <property type="match status" value="1"/>
</dbReference>
<dbReference type="Gene3D" id="3.30.160.60">
    <property type="entry name" value="Classic Zinc Finger"/>
    <property type="match status" value="1"/>
</dbReference>
<keyword evidence="4" id="KW-0862">Zinc</keyword>
<dbReference type="Pfam" id="PF00622">
    <property type="entry name" value="SPRY"/>
    <property type="match status" value="1"/>
</dbReference>
<feature type="compositionally biased region" description="Basic and acidic residues" evidence="8">
    <location>
        <begin position="484"/>
        <end position="513"/>
    </location>
</feature>
<dbReference type="PROSITE" id="PS50089">
    <property type="entry name" value="ZF_RING_2"/>
    <property type="match status" value="1"/>
</dbReference>
<dbReference type="GO" id="GO:0045087">
    <property type="term" value="P:innate immune response"/>
    <property type="evidence" value="ECO:0007669"/>
    <property type="project" value="UniProtKB-KW"/>
</dbReference>
<feature type="compositionally biased region" description="Basic and acidic residues" evidence="8">
    <location>
        <begin position="528"/>
        <end position="539"/>
    </location>
</feature>
<dbReference type="Gene3D" id="3.30.40.10">
    <property type="entry name" value="Zinc/RING finger domain, C3HC4 (zinc finger)"/>
    <property type="match status" value="1"/>
</dbReference>
<dbReference type="Pfam" id="PF00643">
    <property type="entry name" value="zf-B_box"/>
    <property type="match status" value="1"/>
</dbReference>
<reference evidence="12" key="1">
    <citation type="submission" date="2025-08" db="UniProtKB">
        <authorList>
            <consortium name="Ensembl"/>
        </authorList>
    </citation>
    <scope>IDENTIFICATION</scope>
</reference>
<dbReference type="PANTHER" id="PTHR25465:SF12">
    <property type="entry name" value="E3 UBIQUITIN_ISG15 LIGASE TRIM25 ISOFORM X1"/>
    <property type="match status" value="1"/>
</dbReference>
<dbReference type="Ensembl" id="ENSCCRT00020085233.1">
    <property type="protein sequence ID" value="ENSCCRP00020077733.1"/>
    <property type="gene ID" value="ENSCCRG00020036171.1"/>
</dbReference>
<dbReference type="InterPro" id="IPR003879">
    <property type="entry name" value="Butyrophylin_SPRY"/>
</dbReference>
<dbReference type="InterPro" id="IPR058030">
    <property type="entry name" value="TRIM8/14/16/25/29/45/65_CC"/>
</dbReference>
<evidence type="ECO:0000259" key="9">
    <source>
        <dbReference type="PROSITE" id="PS50089"/>
    </source>
</evidence>
<feature type="domain" description="RING-type" evidence="9">
    <location>
        <begin position="13"/>
        <end position="57"/>
    </location>
</feature>
<evidence type="ECO:0000256" key="8">
    <source>
        <dbReference type="SAM" id="MobiDB-lite"/>
    </source>
</evidence>
<evidence type="ECO:0000256" key="2">
    <source>
        <dbReference type="ARBA" id="ARBA00022723"/>
    </source>
</evidence>
<keyword evidence="7" id="KW-0175">Coiled coil</keyword>
<evidence type="ECO:0000256" key="1">
    <source>
        <dbReference type="ARBA" id="ARBA00022588"/>
    </source>
</evidence>
<dbReference type="CDD" id="cd19769">
    <property type="entry name" value="Bbox2_TRIM16-like"/>
    <property type="match status" value="1"/>
</dbReference>
<dbReference type="PROSITE" id="PS00518">
    <property type="entry name" value="ZF_RING_1"/>
    <property type="match status" value="1"/>
</dbReference>
<feature type="compositionally biased region" description="Polar residues" evidence="8">
    <location>
        <begin position="514"/>
        <end position="523"/>
    </location>
</feature>
<dbReference type="PROSITE" id="PS50119">
    <property type="entry name" value="ZF_BBOX"/>
    <property type="match status" value="1"/>
</dbReference>
<dbReference type="SMART" id="SM00184">
    <property type="entry name" value="RING"/>
    <property type="match status" value="1"/>
</dbReference>
<dbReference type="Pfam" id="PF15227">
    <property type="entry name" value="zf-C3HC4_4"/>
    <property type="match status" value="1"/>
</dbReference>
<dbReference type="AlphaFoldDB" id="A0A8C2ICM0"/>
<feature type="compositionally biased region" description="Polar residues" evidence="8">
    <location>
        <begin position="540"/>
        <end position="552"/>
    </location>
</feature>
<dbReference type="SUPFAM" id="SSF57845">
    <property type="entry name" value="B-box zinc-binding domain"/>
    <property type="match status" value="1"/>
</dbReference>
<dbReference type="InterPro" id="IPR003877">
    <property type="entry name" value="SPRY_dom"/>
</dbReference>
<dbReference type="PROSITE" id="PS50188">
    <property type="entry name" value="B302_SPRY"/>
    <property type="match status" value="1"/>
</dbReference>
<accession>A0A8C2ICM0</accession>
<protein>
    <submittedName>
        <fullName evidence="12">Tripartite motif containing 25, like</fullName>
    </submittedName>
</protein>
<feature type="coiled-coil region" evidence="7">
    <location>
        <begin position="283"/>
        <end position="317"/>
    </location>
</feature>
<dbReference type="PANTHER" id="PTHR25465">
    <property type="entry name" value="B-BOX DOMAIN CONTAINING"/>
    <property type="match status" value="1"/>
</dbReference>
<dbReference type="GO" id="GO:0005737">
    <property type="term" value="C:cytoplasm"/>
    <property type="evidence" value="ECO:0007669"/>
    <property type="project" value="UniProtKB-ARBA"/>
</dbReference>
<dbReference type="InterPro" id="IPR017907">
    <property type="entry name" value="Znf_RING_CS"/>
</dbReference>
<dbReference type="Proteomes" id="UP000694701">
    <property type="component" value="Unplaced"/>
</dbReference>
<evidence type="ECO:0000259" key="11">
    <source>
        <dbReference type="PROSITE" id="PS50188"/>
    </source>
</evidence>
<dbReference type="CDD" id="cd16040">
    <property type="entry name" value="SPRY_PRY_SNTX"/>
    <property type="match status" value="1"/>
</dbReference>
<dbReference type="Pfam" id="PF25600">
    <property type="entry name" value="TRIM_CC"/>
    <property type="match status" value="1"/>
</dbReference>
<dbReference type="CDD" id="cd19802">
    <property type="entry name" value="Bbox1_TRIM8-like"/>
    <property type="match status" value="1"/>
</dbReference>
<evidence type="ECO:0000256" key="3">
    <source>
        <dbReference type="ARBA" id="ARBA00022771"/>
    </source>
</evidence>
<evidence type="ECO:0000256" key="5">
    <source>
        <dbReference type="ARBA" id="ARBA00022859"/>
    </source>
</evidence>
<dbReference type="InterPro" id="IPR043136">
    <property type="entry name" value="B30.2/SPRY_sf"/>
</dbReference>
<feature type="region of interest" description="Disordered" evidence="8">
    <location>
        <begin position="448"/>
        <end position="666"/>
    </location>
</feature>
<dbReference type="InterPro" id="IPR013320">
    <property type="entry name" value="ConA-like_dom_sf"/>
</dbReference>
<dbReference type="InterPro" id="IPR001841">
    <property type="entry name" value="Znf_RING"/>
</dbReference>
<keyword evidence="5" id="KW-0391">Immunity</keyword>
<organism evidence="12 13">
    <name type="scientific">Cyprinus carpio</name>
    <name type="common">Common carp</name>
    <dbReference type="NCBI Taxonomy" id="7962"/>
    <lineage>
        <taxon>Eukaryota</taxon>
        <taxon>Metazoa</taxon>
        <taxon>Chordata</taxon>
        <taxon>Craniata</taxon>
        <taxon>Vertebrata</taxon>
        <taxon>Euteleostomi</taxon>
        <taxon>Actinopterygii</taxon>
        <taxon>Neopterygii</taxon>
        <taxon>Teleostei</taxon>
        <taxon>Ostariophysi</taxon>
        <taxon>Cypriniformes</taxon>
        <taxon>Cyprinidae</taxon>
        <taxon>Cyprininae</taxon>
        <taxon>Cyprinus</taxon>
    </lineage>
</organism>
<feature type="compositionally biased region" description="Low complexity" evidence="8">
    <location>
        <begin position="94"/>
        <end position="103"/>
    </location>
</feature>
<dbReference type="Gene3D" id="4.10.830.40">
    <property type="match status" value="1"/>
</dbReference>
<dbReference type="Pfam" id="PF13765">
    <property type="entry name" value="PRY"/>
    <property type="match status" value="1"/>
</dbReference>
<dbReference type="InterPro" id="IPR006574">
    <property type="entry name" value="PRY"/>
</dbReference>
<feature type="compositionally biased region" description="Polar residues" evidence="8">
    <location>
        <begin position="586"/>
        <end position="613"/>
    </location>
</feature>
<dbReference type="InterPro" id="IPR013083">
    <property type="entry name" value="Znf_RING/FYVE/PHD"/>
</dbReference>
<evidence type="ECO:0000313" key="12">
    <source>
        <dbReference type="Ensembl" id="ENSCCRP00020077733.1"/>
    </source>
</evidence>
<dbReference type="SMART" id="SM00336">
    <property type="entry name" value="BBOX"/>
    <property type="match status" value="2"/>
</dbReference>
<evidence type="ECO:0000256" key="7">
    <source>
        <dbReference type="SAM" id="Coils"/>
    </source>
</evidence>
<dbReference type="Gene3D" id="2.60.120.920">
    <property type="match status" value="1"/>
</dbReference>
<dbReference type="SUPFAM" id="SSF57850">
    <property type="entry name" value="RING/U-box"/>
    <property type="match status" value="1"/>
</dbReference>